<comment type="caution">
    <text evidence="10">The sequence shown here is derived from an EMBL/GenBank/DDBJ whole genome shotgun (WGS) entry which is preliminary data.</text>
</comment>
<dbReference type="InterPro" id="IPR013201">
    <property type="entry name" value="Prot_inhib_I29"/>
</dbReference>
<keyword evidence="11" id="KW-1185">Reference proteome</keyword>
<feature type="signal peptide" evidence="7">
    <location>
        <begin position="1"/>
        <end position="15"/>
    </location>
</feature>
<name>A0A6A4WQH7_AMPAM</name>
<dbReference type="GO" id="GO:0006508">
    <property type="term" value="P:proteolysis"/>
    <property type="evidence" value="ECO:0007669"/>
    <property type="project" value="UniProtKB-KW"/>
</dbReference>
<dbReference type="PANTHER" id="PTHR12411">
    <property type="entry name" value="CYSTEINE PROTEASE FAMILY C1-RELATED"/>
    <property type="match status" value="1"/>
</dbReference>
<protein>
    <submittedName>
        <fullName evidence="10">Cathepsin L</fullName>
    </submittedName>
</protein>
<keyword evidence="5" id="KW-0865">Zymogen</keyword>
<dbReference type="GO" id="GO:0008234">
    <property type="term" value="F:cysteine-type peptidase activity"/>
    <property type="evidence" value="ECO:0007669"/>
    <property type="project" value="UniProtKB-KW"/>
</dbReference>
<dbReference type="AlphaFoldDB" id="A0A6A4WQH7"/>
<dbReference type="InterPro" id="IPR025660">
    <property type="entry name" value="Pept_his_AS"/>
</dbReference>
<keyword evidence="3" id="KW-0378">Hydrolase</keyword>
<dbReference type="EMBL" id="VIIS01000387">
    <property type="protein sequence ID" value="KAF0309597.1"/>
    <property type="molecule type" value="Genomic_DNA"/>
</dbReference>
<evidence type="ECO:0000259" key="8">
    <source>
        <dbReference type="SMART" id="SM00645"/>
    </source>
</evidence>
<keyword evidence="4" id="KW-0788">Thiol protease</keyword>
<dbReference type="InterPro" id="IPR025661">
    <property type="entry name" value="Pept_asp_AS"/>
</dbReference>
<evidence type="ECO:0000313" key="10">
    <source>
        <dbReference type="EMBL" id="KAF0309597.1"/>
    </source>
</evidence>
<evidence type="ECO:0000256" key="2">
    <source>
        <dbReference type="ARBA" id="ARBA00022670"/>
    </source>
</evidence>
<evidence type="ECO:0000259" key="9">
    <source>
        <dbReference type="SMART" id="SM00848"/>
    </source>
</evidence>
<dbReference type="InterPro" id="IPR013128">
    <property type="entry name" value="Peptidase_C1A"/>
</dbReference>
<dbReference type="PROSITE" id="PS00639">
    <property type="entry name" value="THIOL_PROTEASE_HIS"/>
    <property type="match status" value="1"/>
</dbReference>
<evidence type="ECO:0000256" key="1">
    <source>
        <dbReference type="ARBA" id="ARBA00008455"/>
    </source>
</evidence>
<evidence type="ECO:0000256" key="5">
    <source>
        <dbReference type="ARBA" id="ARBA00023145"/>
    </source>
</evidence>
<dbReference type="InterPro" id="IPR000169">
    <property type="entry name" value="Pept_cys_AS"/>
</dbReference>
<dbReference type="InterPro" id="IPR039417">
    <property type="entry name" value="Peptidase_C1A_papain-like"/>
</dbReference>
<dbReference type="SMART" id="SM00645">
    <property type="entry name" value="Pept_C1"/>
    <property type="match status" value="1"/>
</dbReference>
<accession>A0A6A4WQH7</accession>
<dbReference type="InterPro" id="IPR000668">
    <property type="entry name" value="Peptidase_C1A_C"/>
</dbReference>
<dbReference type="PROSITE" id="PS00640">
    <property type="entry name" value="THIOL_PROTEASE_ASN"/>
    <property type="match status" value="1"/>
</dbReference>
<sequence length="260" mass="28527">MHCLFLMSLVPLASAVSLFTLDNDLGSQEMFSEWNDFKQAHDKKYQTEEEEDLRFYIFQANRRLVDSHNEAFQRGEHGFSLEDQGRCGSCWAFSANGALEGQHFRKTGRLVNLSEQNLIDCAGPYGAYGCQGGRMRAAFAYVHAQGGVGATDVGSVALPSGDEQALKEAVAVYGPVSVAIDASRPTFQFYGGGVYDDPACSAARLNHAVLAVGYGTDEHGRDFWLVKNSWSDRWGEHGYVRIARNHNACGVANNAIFPLV</sequence>
<proteinExistence type="inferred from homology"/>
<keyword evidence="2" id="KW-0645">Protease</keyword>
<keyword evidence="7" id="KW-0732">Signal</keyword>
<feature type="domain" description="Peptidase C1A papain C-terminal" evidence="8">
    <location>
        <begin position="65"/>
        <end position="259"/>
    </location>
</feature>
<dbReference type="SUPFAM" id="SSF54001">
    <property type="entry name" value="Cysteine proteinases"/>
    <property type="match status" value="1"/>
</dbReference>
<feature type="domain" description="Cathepsin propeptide inhibitor" evidence="9">
    <location>
        <begin position="34"/>
        <end position="84"/>
    </location>
</feature>
<evidence type="ECO:0000256" key="4">
    <source>
        <dbReference type="ARBA" id="ARBA00022807"/>
    </source>
</evidence>
<dbReference type="OrthoDB" id="6479863at2759"/>
<evidence type="ECO:0000256" key="7">
    <source>
        <dbReference type="SAM" id="SignalP"/>
    </source>
</evidence>
<organism evidence="10 11">
    <name type="scientific">Amphibalanus amphitrite</name>
    <name type="common">Striped barnacle</name>
    <name type="synonym">Balanus amphitrite</name>
    <dbReference type="NCBI Taxonomy" id="1232801"/>
    <lineage>
        <taxon>Eukaryota</taxon>
        <taxon>Metazoa</taxon>
        <taxon>Ecdysozoa</taxon>
        <taxon>Arthropoda</taxon>
        <taxon>Crustacea</taxon>
        <taxon>Multicrustacea</taxon>
        <taxon>Cirripedia</taxon>
        <taxon>Thoracica</taxon>
        <taxon>Thoracicalcarea</taxon>
        <taxon>Balanomorpha</taxon>
        <taxon>Balanoidea</taxon>
        <taxon>Balanidae</taxon>
        <taxon>Amphibalaninae</taxon>
        <taxon>Amphibalanus</taxon>
    </lineage>
</organism>
<dbReference type="InterPro" id="IPR038765">
    <property type="entry name" value="Papain-like_cys_pep_sf"/>
</dbReference>
<feature type="chain" id="PRO_5025458849" evidence="7">
    <location>
        <begin position="16"/>
        <end position="260"/>
    </location>
</feature>
<dbReference type="PROSITE" id="PS00139">
    <property type="entry name" value="THIOL_PROTEASE_CYS"/>
    <property type="match status" value="1"/>
</dbReference>
<gene>
    <name evidence="10" type="primary">CATL_4</name>
    <name evidence="10" type="ORF">FJT64_019305</name>
</gene>
<keyword evidence="6" id="KW-1015">Disulfide bond</keyword>
<reference evidence="10 11" key="1">
    <citation type="submission" date="2019-07" db="EMBL/GenBank/DDBJ databases">
        <title>Draft genome assembly of a fouling barnacle, Amphibalanus amphitrite (Darwin, 1854): The first reference genome for Thecostraca.</title>
        <authorList>
            <person name="Kim W."/>
        </authorList>
    </citation>
    <scope>NUCLEOTIDE SEQUENCE [LARGE SCALE GENOMIC DNA]</scope>
    <source>
        <strain evidence="10">SNU_AA5</strain>
        <tissue evidence="10">Soma without cirri and trophi</tissue>
    </source>
</reference>
<dbReference type="Gene3D" id="3.90.70.10">
    <property type="entry name" value="Cysteine proteinases"/>
    <property type="match status" value="2"/>
</dbReference>
<dbReference type="PRINTS" id="PR00705">
    <property type="entry name" value="PAPAIN"/>
</dbReference>
<dbReference type="Pfam" id="PF00112">
    <property type="entry name" value="Peptidase_C1"/>
    <property type="match status" value="2"/>
</dbReference>
<dbReference type="Proteomes" id="UP000440578">
    <property type="component" value="Unassembled WGS sequence"/>
</dbReference>
<evidence type="ECO:0000256" key="3">
    <source>
        <dbReference type="ARBA" id="ARBA00022801"/>
    </source>
</evidence>
<evidence type="ECO:0000313" key="11">
    <source>
        <dbReference type="Proteomes" id="UP000440578"/>
    </source>
</evidence>
<dbReference type="SMART" id="SM00848">
    <property type="entry name" value="Inhibitor_I29"/>
    <property type="match status" value="1"/>
</dbReference>
<dbReference type="Gene3D" id="1.10.287.2250">
    <property type="match status" value="1"/>
</dbReference>
<dbReference type="CDD" id="cd02248">
    <property type="entry name" value="Peptidase_C1A"/>
    <property type="match status" value="1"/>
</dbReference>
<comment type="similarity">
    <text evidence="1">Belongs to the peptidase C1 family.</text>
</comment>
<evidence type="ECO:0000256" key="6">
    <source>
        <dbReference type="ARBA" id="ARBA00023157"/>
    </source>
</evidence>